<dbReference type="Proteomes" id="UP000034508">
    <property type="component" value="Unassembled WGS sequence"/>
</dbReference>
<dbReference type="InterPro" id="IPR001173">
    <property type="entry name" value="Glyco_trans_2-like"/>
</dbReference>
<dbReference type="Gene3D" id="3.90.550.10">
    <property type="entry name" value="Spore Coat Polysaccharide Biosynthesis Protein SpsA, Chain A"/>
    <property type="match status" value="1"/>
</dbReference>
<organism evidence="2 3">
    <name type="scientific">Berkelbacteria bacterium GW2011_GWA1_36_9</name>
    <dbReference type="NCBI Taxonomy" id="1618331"/>
    <lineage>
        <taxon>Bacteria</taxon>
        <taxon>Candidatus Berkelbacteria</taxon>
    </lineage>
</organism>
<dbReference type="AlphaFoldDB" id="A0A0G0FX28"/>
<protein>
    <submittedName>
        <fullName evidence="2">Lipopolysaccharide biosynthesis glycosyltransferase</fullName>
    </submittedName>
</protein>
<accession>A0A0G0FX28</accession>
<dbReference type="SUPFAM" id="SSF53448">
    <property type="entry name" value="Nucleotide-diphospho-sugar transferases"/>
    <property type="match status" value="1"/>
</dbReference>
<reference evidence="2 3" key="1">
    <citation type="journal article" date="2015" name="Nature">
        <title>rRNA introns, odd ribosomes, and small enigmatic genomes across a large radiation of phyla.</title>
        <authorList>
            <person name="Brown C.T."/>
            <person name="Hug L.A."/>
            <person name="Thomas B.C."/>
            <person name="Sharon I."/>
            <person name="Castelle C.J."/>
            <person name="Singh A."/>
            <person name="Wilkins M.J."/>
            <person name="Williams K.H."/>
            <person name="Banfield J.F."/>
        </authorList>
    </citation>
    <scope>NUCLEOTIDE SEQUENCE [LARGE SCALE GENOMIC DNA]</scope>
</reference>
<feature type="domain" description="Glycosyltransferase 2-like" evidence="1">
    <location>
        <begin position="8"/>
        <end position="103"/>
    </location>
</feature>
<evidence type="ECO:0000313" key="2">
    <source>
        <dbReference type="EMBL" id="KKQ18400.1"/>
    </source>
</evidence>
<evidence type="ECO:0000259" key="1">
    <source>
        <dbReference type="Pfam" id="PF00535"/>
    </source>
</evidence>
<gene>
    <name evidence="2" type="ORF">US31_C0005G0050</name>
</gene>
<dbReference type="PANTHER" id="PTHR43630:SF2">
    <property type="entry name" value="GLYCOSYLTRANSFERASE"/>
    <property type="match status" value="1"/>
</dbReference>
<name>A0A0G0FX28_9BACT</name>
<dbReference type="Pfam" id="PF00535">
    <property type="entry name" value="Glycos_transf_2"/>
    <property type="match status" value="1"/>
</dbReference>
<comment type="caution">
    <text evidence="2">The sequence shown here is derived from an EMBL/GenBank/DDBJ whole genome shotgun (WGS) entry which is preliminary data.</text>
</comment>
<dbReference type="PANTHER" id="PTHR43630">
    <property type="entry name" value="POLY-BETA-1,6-N-ACETYL-D-GLUCOSAMINE SYNTHASE"/>
    <property type="match status" value="1"/>
</dbReference>
<dbReference type="EMBL" id="LBSM01000005">
    <property type="protein sequence ID" value="KKQ18400.1"/>
    <property type="molecule type" value="Genomic_DNA"/>
</dbReference>
<sequence>MKNPKISAALATYNEEENITDCIESLDKVADEIVVVDGSSQDRTAEIAKSLGAKVIKTSNKTMFHINKNMAIDNCCNEWIFLIDADERINDDLAREIKQVVGKNPGQNGFFINRKNWFLGGYLKKGGAYPDSVIRLFKKRRGRLPEISVHEQVKINGEVGHLKNDILHFADPTFERYLLRANRYTDETARRIEEKNPGRGPLPIFYYMIAKPFTSFLSIYFRHKGYQDGFRGFIWALFSSFHHFFAYVKYWSGEAR</sequence>
<proteinExistence type="predicted"/>
<evidence type="ECO:0000313" key="3">
    <source>
        <dbReference type="Proteomes" id="UP000034508"/>
    </source>
</evidence>
<dbReference type="InterPro" id="IPR029044">
    <property type="entry name" value="Nucleotide-diphossugar_trans"/>
</dbReference>
<dbReference type="GO" id="GO:0016740">
    <property type="term" value="F:transferase activity"/>
    <property type="evidence" value="ECO:0007669"/>
    <property type="project" value="UniProtKB-KW"/>
</dbReference>
<keyword evidence="2" id="KW-0808">Transferase</keyword>
<dbReference type="CDD" id="cd02511">
    <property type="entry name" value="Beta4Glucosyltransferase"/>
    <property type="match status" value="1"/>
</dbReference>